<evidence type="ECO:0000313" key="1">
    <source>
        <dbReference type="EMBL" id="EAZ88443.1"/>
    </source>
</evidence>
<keyword evidence="2" id="KW-1185">Reference proteome</keyword>
<organism evidence="1 2">
    <name type="scientific">Crocosphaera chwakensis CCY0110</name>
    <dbReference type="NCBI Taxonomy" id="391612"/>
    <lineage>
        <taxon>Bacteria</taxon>
        <taxon>Bacillati</taxon>
        <taxon>Cyanobacteriota</taxon>
        <taxon>Cyanophyceae</taxon>
        <taxon>Oscillatoriophycideae</taxon>
        <taxon>Chroococcales</taxon>
        <taxon>Aphanothecaceae</taxon>
        <taxon>Crocosphaera</taxon>
        <taxon>Crocosphaera chwakensis</taxon>
    </lineage>
</organism>
<dbReference type="RefSeq" id="WP_008278460.1">
    <property type="nucleotide sequence ID" value="NZ_AAXW01000082.1"/>
</dbReference>
<dbReference type="AlphaFoldDB" id="A3IYJ4"/>
<gene>
    <name evidence="1" type="ORF">CY0110_31150</name>
</gene>
<sequence>MTENLQYISNSKYLISTEEQILTEKINQFVSNPKNKIKIDQSISQLTIYYQQILEKIEYVSQKMAIYFPTLDSLASLTYKEANLPQGLVETQCLIDEIINSIRRIIYQEYGVDLLDLIKVEIISTSTFIRETHKLLIIFNRIFDDIFLSHQIEEKEYPLMEIKVSNLDLTYLVIELKIQSVYAPNNFTLYFCEQLIEYYSGQIRLECLEKEINWIIKIPIY</sequence>
<evidence type="ECO:0000313" key="2">
    <source>
        <dbReference type="Proteomes" id="UP000003781"/>
    </source>
</evidence>
<accession>A3IYJ4</accession>
<name>A3IYJ4_9CHRO</name>
<reference evidence="1 2" key="1">
    <citation type="submission" date="2007-03" db="EMBL/GenBank/DDBJ databases">
        <authorList>
            <person name="Stal L."/>
            <person name="Ferriera S."/>
            <person name="Johnson J."/>
            <person name="Kravitz S."/>
            <person name="Beeson K."/>
            <person name="Sutton G."/>
            <person name="Rogers Y.-H."/>
            <person name="Friedman R."/>
            <person name="Frazier M."/>
            <person name="Venter J.C."/>
        </authorList>
    </citation>
    <scope>NUCLEOTIDE SEQUENCE [LARGE SCALE GENOMIC DNA]</scope>
    <source>
        <strain evidence="1 2">CCY0110</strain>
    </source>
</reference>
<proteinExistence type="predicted"/>
<dbReference type="EMBL" id="AAXW01000082">
    <property type="protein sequence ID" value="EAZ88443.1"/>
    <property type="molecule type" value="Genomic_DNA"/>
</dbReference>
<dbReference type="Proteomes" id="UP000003781">
    <property type="component" value="Unassembled WGS sequence"/>
</dbReference>
<comment type="caution">
    <text evidence="1">The sequence shown here is derived from an EMBL/GenBank/DDBJ whole genome shotgun (WGS) entry which is preliminary data.</text>
</comment>
<protein>
    <submittedName>
        <fullName evidence="1">Uncharacterized protein</fullName>
    </submittedName>
</protein>